<dbReference type="InterPro" id="IPR025345">
    <property type="entry name" value="DUF4249"/>
</dbReference>
<reference evidence="3" key="1">
    <citation type="submission" date="2017-04" db="EMBL/GenBank/DDBJ databases">
        <authorList>
            <person name="Varghese N."/>
            <person name="Submissions S."/>
        </authorList>
    </citation>
    <scope>NUCLEOTIDE SEQUENCE [LARGE SCALE GENOMIC DNA]</scope>
    <source>
        <strain evidence="3">DSM 4125</strain>
    </source>
</reference>
<evidence type="ECO:0000313" key="2">
    <source>
        <dbReference type="EMBL" id="SMG27616.1"/>
    </source>
</evidence>
<protein>
    <recommendedName>
        <fullName evidence="4">DUF4249 domain-containing protein</fullName>
    </recommendedName>
</protein>
<dbReference type="Pfam" id="PF14054">
    <property type="entry name" value="DUF4249"/>
    <property type="match status" value="1"/>
</dbReference>
<evidence type="ECO:0000313" key="3">
    <source>
        <dbReference type="Proteomes" id="UP000193804"/>
    </source>
</evidence>
<proteinExistence type="predicted"/>
<feature type="chain" id="PRO_5010871269" description="DUF4249 domain-containing protein" evidence="1">
    <location>
        <begin position="19"/>
        <end position="301"/>
    </location>
</feature>
<dbReference type="EMBL" id="FXAW01000003">
    <property type="protein sequence ID" value="SMG27616.1"/>
    <property type="molecule type" value="Genomic_DNA"/>
</dbReference>
<dbReference type="PROSITE" id="PS51257">
    <property type="entry name" value="PROKAR_LIPOPROTEIN"/>
    <property type="match status" value="1"/>
</dbReference>
<dbReference type="OrthoDB" id="752487at2"/>
<dbReference type="AlphaFoldDB" id="A0A1X7JHQ8"/>
<accession>A0A1X7JHQ8</accession>
<name>A0A1X7JHQ8_9BACT</name>
<sequence length="301" mass="34184">MKINLLLLVSLLPGLLFSCVSDVDVQLPEHSSKIVLYSVVSDNDTIKGYAGLSSDLLSENIGTEDLDIELFENNELVFQSSILADTHFNTNIIANNNSSYHFKISSDNQEAEAFTLIPEAPVIEDIKFTDSVFISEFGPVSRVEFVINDSLNKPRFYEVELSAFYDLYYPNGEPYPGSIFYGFNSHPIIIAEDIERFAPYSIVFSNRLFNKTRQTISIYYYRVSFFENGPVDYDYKLIVECKSITEDLYLYKKSLFKHLETQSPDIVDGFDQINDVYSNIINGYGVLGATNIVLDTVNKIQ</sequence>
<dbReference type="STRING" id="1028.SAMN05661096_01629"/>
<evidence type="ECO:0008006" key="4">
    <source>
        <dbReference type="Google" id="ProtNLM"/>
    </source>
</evidence>
<keyword evidence="3" id="KW-1185">Reference proteome</keyword>
<organism evidence="2 3">
    <name type="scientific">Marivirga sericea</name>
    <dbReference type="NCBI Taxonomy" id="1028"/>
    <lineage>
        <taxon>Bacteria</taxon>
        <taxon>Pseudomonadati</taxon>
        <taxon>Bacteroidota</taxon>
        <taxon>Cytophagia</taxon>
        <taxon>Cytophagales</taxon>
        <taxon>Marivirgaceae</taxon>
        <taxon>Marivirga</taxon>
    </lineage>
</organism>
<evidence type="ECO:0000256" key="1">
    <source>
        <dbReference type="SAM" id="SignalP"/>
    </source>
</evidence>
<dbReference type="RefSeq" id="WP_085516565.1">
    <property type="nucleotide sequence ID" value="NZ_FXAW01000003.1"/>
</dbReference>
<gene>
    <name evidence="2" type="ORF">SAMN05661096_01629</name>
</gene>
<keyword evidence="1" id="KW-0732">Signal</keyword>
<feature type="signal peptide" evidence="1">
    <location>
        <begin position="1"/>
        <end position="18"/>
    </location>
</feature>
<dbReference type="Proteomes" id="UP000193804">
    <property type="component" value="Unassembled WGS sequence"/>
</dbReference>